<feature type="domain" description="HTH gntR-type" evidence="5">
    <location>
        <begin position="12"/>
        <end position="80"/>
    </location>
</feature>
<sequence>MTTHGPGPSDATYRYRWVADELRKKINSGAHGPGERLPTQGELASEYGVSRATVIQALDLLRERGLIVTRQGSGTFVKRRPPAFARPAEGEDTRDGHGADGDGADGDGADGDGADGDELWAVVSERVPPVVLSPYLEEAFAARDVTLDVYSMTTESLATRVTDQKARIVSGRSRPPRSIRARLILPDARSPHLSIPRRTDGTDDPRVRERLRGILQAHATMLREALYELRNRGFVPKVSVEVRQVQTAPQLKLYILNRRLALQGFYIPEEGTVTLPPDNEEVTILDAYGTGATLFPFRATADPTQAGIVHDAQEFFDQTWKNKAKKADF</sequence>
<dbReference type="Gene3D" id="1.10.10.10">
    <property type="entry name" value="Winged helix-like DNA-binding domain superfamily/Winged helix DNA-binding domain"/>
    <property type="match status" value="1"/>
</dbReference>
<gene>
    <name evidence="6" type="ORF">QCN29_13405</name>
</gene>
<dbReference type="EMBL" id="JARWBG010000012">
    <property type="protein sequence ID" value="MDH2389773.1"/>
    <property type="molecule type" value="Genomic_DNA"/>
</dbReference>
<dbReference type="PANTHER" id="PTHR44846">
    <property type="entry name" value="MANNOSYL-D-GLYCERATE TRANSPORT/METABOLISM SYSTEM REPRESSOR MNGR-RELATED"/>
    <property type="match status" value="1"/>
</dbReference>
<comment type="caution">
    <text evidence="6">The sequence shown here is derived from an EMBL/GenBank/DDBJ whole genome shotgun (WGS) entry which is preliminary data.</text>
</comment>
<dbReference type="InterPro" id="IPR050679">
    <property type="entry name" value="Bact_HTH_transcr_reg"/>
</dbReference>
<evidence type="ECO:0000313" key="7">
    <source>
        <dbReference type="Proteomes" id="UP001223144"/>
    </source>
</evidence>
<evidence type="ECO:0000256" key="4">
    <source>
        <dbReference type="SAM" id="MobiDB-lite"/>
    </source>
</evidence>
<keyword evidence="3" id="KW-0804">Transcription</keyword>
<accession>A0ABT6HM15</accession>
<evidence type="ECO:0000313" key="6">
    <source>
        <dbReference type="EMBL" id="MDH2389773.1"/>
    </source>
</evidence>
<evidence type="ECO:0000256" key="3">
    <source>
        <dbReference type="ARBA" id="ARBA00023163"/>
    </source>
</evidence>
<dbReference type="InterPro" id="IPR036390">
    <property type="entry name" value="WH_DNA-bd_sf"/>
</dbReference>
<keyword evidence="2" id="KW-0238">DNA-binding</keyword>
<reference evidence="6 7" key="1">
    <citation type="submission" date="2023-04" db="EMBL/GenBank/DDBJ databases">
        <title>Streptomyces chengmaiensis sp. nov. isolated from the stem of mangrove plant in Hainan.</title>
        <authorList>
            <person name="Huang X."/>
            <person name="Zhou S."/>
            <person name="Chu X."/>
            <person name="Xie Y."/>
            <person name="Lin Y."/>
        </authorList>
    </citation>
    <scope>NUCLEOTIDE SEQUENCE [LARGE SCALE GENOMIC DNA]</scope>
    <source>
        <strain evidence="6 7">HNM0663</strain>
    </source>
</reference>
<dbReference type="RefSeq" id="WP_279928096.1">
    <property type="nucleotide sequence ID" value="NZ_JARWBG010000012.1"/>
</dbReference>
<dbReference type="InterPro" id="IPR000524">
    <property type="entry name" value="Tscrpt_reg_HTH_GntR"/>
</dbReference>
<feature type="compositionally biased region" description="Acidic residues" evidence="4">
    <location>
        <begin position="102"/>
        <end position="115"/>
    </location>
</feature>
<dbReference type="Pfam" id="PF00392">
    <property type="entry name" value="GntR"/>
    <property type="match status" value="1"/>
</dbReference>
<proteinExistence type="predicted"/>
<dbReference type="PRINTS" id="PR00035">
    <property type="entry name" value="HTHGNTR"/>
</dbReference>
<protein>
    <submittedName>
        <fullName evidence="6">GntR family transcriptional regulator</fullName>
    </submittedName>
</protein>
<dbReference type="PANTHER" id="PTHR44846:SF17">
    <property type="entry name" value="GNTR-FAMILY TRANSCRIPTIONAL REGULATOR"/>
    <property type="match status" value="1"/>
</dbReference>
<dbReference type="SUPFAM" id="SSF46785">
    <property type="entry name" value="Winged helix' DNA-binding domain"/>
    <property type="match status" value="1"/>
</dbReference>
<evidence type="ECO:0000256" key="2">
    <source>
        <dbReference type="ARBA" id="ARBA00023125"/>
    </source>
</evidence>
<feature type="compositionally biased region" description="Basic and acidic residues" evidence="4">
    <location>
        <begin position="88"/>
        <end position="100"/>
    </location>
</feature>
<keyword evidence="7" id="KW-1185">Reference proteome</keyword>
<dbReference type="CDD" id="cd07377">
    <property type="entry name" value="WHTH_GntR"/>
    <property type="match status" value="1"/>
</dbReference>
<name>A0ABT6HM15_9ACTN</name>
<evidence type="ECO:0000256" key="1">
    <source>
        <dbReference type="ARBA" id="ARBA00023015"/>
    </source>
</evidence>
<feature type="region of interest" description="Disordered" evidence="4">
    <location>
        <begin position="77"/>
        <end position="115"/>
    </location>
</feature>
<dbReference type="SMART" id="SM00345">
    <property type="entry name" value="HTH_GNTR"/>
    <property type="match status" value="1"/>
</dbReference>
<dbReference type="Proteomes" id="UP001223144">
    <property type="component" value="Unassembled WGS sequence"/>
</dbReference>
<dbReference type="PROSITE" id="PS50949">
    <property type="entry name" value="HTH_GNTR"/>
    <property type="match status" value="1"/>
</dbReference>
<keyword evidence="1" id="KW-0805">Transcription regulation</keyword>
<dbReference type="InterPro" id="IPR036388">
    <property type="entry name" value="WH-like_DNA-bd_sf"/>
</dbReference>
<evidence type="ECO:0000259" key="5">
    <source>
        <dbReference type="PROSITE" id="PS50949"/>
    </source>
</evidence>
<organism evidence="6 7">
    <name type="scientific">Streptomyces chengmaiensis</name>
    <dbReference type="NCBI Taxonomy" id="3040919"/>
    <lineage>
        <taxon>Bacteria</taxon>
        <taxon>Bacillati</taxon>
        <taxon>Actinomycetota</taxon>
        <taxon>Actinomycetes</taxon>
        <taxon>Kitasatosporales</taxon>
        <taxon>Streptomycetaceae</taxon>
        <taxon>Streptomyces</taxon>
    </lineage>
</organism>